<feature type="transmembrane region" description="Helical" evidence="1">
    <location>
        <begin position="20"/>
        <end position="39"/>
    </location>
</feature>
<proteinExistence type="predicted"/>
<evidence type="ECO:0000313" key="3">
    <source>
        <dbReference type="Proteomes" id="UP000193978"/>
    </source>
</evidence>
<evidence type="ECO:0000256" key="1">
    <source>
        <dbReference type="SAM" id="Phobius"/>
    </source>
</evidence>
<dbReference type="RefSeq" id="WP_085771295.1">
    <property type="nucleotide sequence ID" value="NZ_AP027149.1"/>
</dbReference>
<keyword evidence="3" id="KW-1185">Reference proteome</keyword>
<keyword evidence="1" id="KW-0812">Transmembrane</keyword>
<dbReference type="KEGG" id="mbry:B1812_09055"/>
<reference evidence="2 3" key="1">
    <citation type="submission" date="2017-02" db="EMBL/GenBank/DDBJ databases">
        <authorList>
            <person name="Peterson S.W."/>
        </authorList>
    </citation>
    <scope>NUCLEOTIDE SEQUENCE [LARGE SCALE GENOMIC DNA]</scope>
    <source>
        <strain evidence="2 3">S285</strain>
    </source>
</reference>
<protein>
    <submittedName>
        <fullName evidence="2">Uncharacterized protein</fullName>
    </submittedName>
</protein>
<dbReference type="Proteomes" id="UP000193978">
    <property type="component" value="Chromosome"/>
</dbReference>
<organism evidence="2 3">
    <name type="scientific">Methylocystis bryophila</name>
    <dbReference type="NCBI Taxonomy" id="655015"/>
    <lineage>
        <taxon>Bacteria</taxon>
        <taxon>Pseudomonadati</taxon>
        <taxon>Pseudomonadota</taxon>
        <taxon>Alphaproteobacteria</taxon>
        <taxon>Hyphomicrobiales</taxon>
        <taxon>Methylocystaceae</taxon>
        <taxon>Methylocystis</taxon>
    </lineage>
</organism>
<dbReference type="AlphaFoldDB" id="A0A1W6MUC6"/>
<evidence type="ECO:0000313" key="2">
    <source>
        <dbReference type="EMBL" id="ARN81204.1"/>
    </source>
</evidence>
<keyword evidence="1" id="KW-1133">Transmembrane helix</keyword>
<dbReference type="EMBL" id="CP019948">
    <property type="protein sequence ID" value="ARN81204.1"/>
    <property type="molecule type" value="Genomic_DNA"/>
</dbReference>
<gene>
    <name evidence="2" type="ORF">B1812_09055</name>
</gene>
<accession>A0A1W6MUC6</accession>
<keyword evidence="1" id="KW-0472">Membrane</keyword>
<name>A0A1W6MUC6_9HYPH</name>
<sequence length="160" mass="17097">MGQCVSVDVMEEEMAFLRSTALAIPVLAVFMGIAAMAAPMSGSRISNASNSEKLFEEPAATGIQLAVISAAAAGGVGLRSVERPPRLTLVKQKAVAALWPSFALAQQANDAPGRIHMRCSEWKRNEDGSWTGSTKQGGLTFEDLTIKNNAETKYLDEHCK</sequence>